<dbReference type="RefSeq" id="WP_067423769.1">
    <property type="nucleotide sequence ID" value="NZ_LZEX01000015.1"/>
</dbReference>
<proteinExistence type="predicted"/>
<accession>A0A1B8HCQ8</accession>
<evidence type="ECO:0000313" key="1">
    <source>
        <dbReference type="EMBL" id="OBU06849.1"/>
    </source>
</evidence>
<dbReference type="Proteomes" id="UP000092247">
    <property type="component" value="Unassembled WGS sequence"/>
</dbReference>
<gene>
    <name evidence="1" type="ORF">AYY17_19895</name>
</gene>
<comment type="caution">
    <text evidence="1">The sequence shown here is derived from an EMBL/GenBank/DDBJ whole genome shotgun (WGS) entry which is preliminary data.</text>
</comment>
<reference evidence="1 2" key="1">
    <citation type="submission" date="2016-06" db="EMBL/GenBank/DDBJ databases">
        <authorList>
            <person name="Kjaerup R.B."/>
            <person name="Dalgaard T.S."/>
            <person name="Juul-Madsen H.R."/>
        </authorList>
    </citation>
    <scope>NUCLEOTIDE SEQUENCE [LARGE SCALE GENOMIC DNA]</scope>
    <source>
        <strain evidence="1 2">GCSL-Mp3</strain>
    </source>
</reference>
<dbReference type="EMBL" id="LZEX01000015">
    <property type="protein sequence ID" value="OBU06849.1"/>
    <property type="molecule type" value="Genomic_DNA"/>
</dbReference>
<sequence>MTQFVNLRGKRLAFSAKDSSSIPPGASGLIYPKDSGFIITDETGIERLFIEHDRATGVSWFLKVSRRGVRRWFEPTNDDTLKEFGLDTLDYTASIILAGRVHQQCKKYLSTIQAR</sequence>
<protein>
    <submittedName>
        <fullName evidence="1">Uncharacterized protein</fullName>
    </submittedName>
</protein>
<organism evidence="1 2">
    <name type="scientific">Morganella psychrotolerans</name>
    <dbReference type="NCBI Taxonomy" id="368603"/>
    <lineage>
        <taxon>Bacteria</taxon>
        <taxon>Pseudomonadati</taxon>
        <taxon>Pseudomonadota</taxon>
        <taxon>Gammaproteobacteria</taxon>
        <taxon>Enterobacterales</taxon>
        <taxon>Morganellaceae</taxon>
        <taxon>Morganella</taxon>
    </lineage>
</organism>
<dbReference type="AlphaFoldDB" id="A0A1B8HCQ8"/>
<evidence type="ECO:0000313" key="2">
    <source>
        <dbReference type="Proteomes" id="UP000092247"/>
    </source>
</evidence>
<dbReference type="GeneID" id="79719069"/>
<name>A0A1B8HCQ8_9GAMM</name>